<organism evidence="9">
    <name type="scientific">uncultured Gemmatimonadota bacterium</name>
    <dbReference type="NCBI Taxonomy" id="203437"/>
    <lineage>
        <taxon>Bacteria</taxon>
        <taxon>Pseudomonadati</taxon>
        <taxon>Gemmatimonadota</taxon>
        <taxon>environmental samples</taxon>
    </lineage>
</organism>
<dbReference type="PANTHER" id="PTHR35093:SF8">
    <property type="entry name" value="OUTER MEMBRANE PROTEIN NMB0088-RELATED"/>
    <property type="match status" value="1"/>
</dbReference>
<accession>A0A6J4KSW2</accession>
<dbReference type="GO" id="GO:0015483">
    <property type="term" value="F:long-chain fatty acid transporting porin activity"/>
    <property type="evidence" value="ECO:0007669"/>
    <property type="project" value="TreeGrafter"/>
</dbReference>
<dbReference type="PANTHER" id="PTHR35093">
    <property type="entry name" value="OUTER MEMBRANE PROTEIN NMB0088-RELATED"/>
    <property type="match status" value="1"/>
</dbReference>
<evidence type="ECO:0000256" key="1">
    <source>
        <dbReference type="ARBA" id="ARBA00004571"/>
    </source>
</evidence>
<dbReference type="Pfam" id="PF03349">
    <property type="entry name" value="Toluene_X"/>
    <property type="match status" value="1"/>
</dbReference>
<feature type="signal peptide" evidence="8">
    <location>
        <begin position="1"/>
        <end position="24"/>
    </location>
</feature>
<dbReference type="AlphaFoldDB" id="A0A6J4KSW2"/>
<dbReference type="EMBL" id="CADCTW010000079">
    <property type="protein sequence ID" value="CAA9313269.1"/>
    <property type="molecule type" value="Genomic_DNA"/>
</dbReference>
<evidence type="ECO:0000256" key="6">
    <source>
        <dbReference type="ARBA" id="ARBA00023136"/>
    </source>
</evidence>
<keyword evidence="4" id="KW-0812">Transmembrane</keyword>
<dbReference type="GO" id="GO:0009279">
    <property type="term" value="C:cell outer membrane"/>
    <property type="evidence" value="ECO:0007669"/>
    <property type="project" value="UniProtKB-SubCell"/>
</dbReference>
<evidence type="ECO:0000256" key="7">
    <source>
        <dbReference type="ARBA" id="ARBA00023237"/>
    </source>
</evidence>
<protein>
    <recommendedName>
        <fullName evidence="10">Long-chain fatty acid transport protein</fullName>
    </recommendedName>
</protein>
<comment type="similarity">
    <text evidence="2">Belongs to the OmpP1/FadL family.</text>
</comment>
<name>A0A6J4KSW2_9BACT</name>
<keyword evidence="6" id="KW-0472">Membrane</keyword>
<dbReference type="Gene3D" id="2.40.160.60">
    <property type="entry name" value="Outer membrane protein transport protein (OMPP1/FadL/TodX)"/>
    <property type="match status" value="1"/>
</dbReference>
<keyword evidence="7" id="KW-0998">Cell outer membrane</keyword>
<dbReference type="SUPFAM" id="SSF56935">
    <property type="entry name" value="Porins"/>
    <property type="match status" value="1"/>
</dbReference>
<comment type="subcellular location">
    <subcellularLocation>
        <location evidence="1">Cell outer membrane</location>
        <topology evidence="1">Multi-pass membrane protein</topology>
    </subcellularLocation>
</comment>
<evidence type="ECO:0000256" key="3">
    <source>
        <dbReference type="ARBA" id="ARBA00022452"/>
    </source>
</evidence>
<reference evidence="9" key="1">
    <citation type="submission" date="2020-02" db="EMBL/GenBank/DDBJ databases">
        <authorList>
            <person name="Meier V. D."/>
        </authorList>
    </citation>
    <scope>NUCLEOTIDE SEQUENCE</scope>
    <source>
        <strain evidence="9">AVDCRST_MAG68</strain>
    </source>
</reference>
<keyword evidence="3" id="KW-1134">Transmembrane beta strand</keyword>
<evidence type="ECO:0000256" key="5">
    <source>
        <dbReference type="ARBA" id="ARBA00022729"/>
    </source>
</evidence>
<evidence type="ECO:0000256" key="8">
    <source>
        <dbReference type="SAM" id="SignalP"/>
    </source>
</evidence>
<sequence length="452" mass="48631">MKRSLAMASAAVAACVAAGTPLHAQGSAVDQQSACMTGRVGTGVASPCDDGSAVYFSPAGLAMQRSAFSVGVSLVNSSNRFNYDVGRTLDDPTIRREPETIPVPQAFVNVRASDRVAVGLGVFAPYGLGLKWKVCDVDQAFSPECTAENNFEGRFTGYDNAFRGIYIQPTVAFQVVPNRFSVGVGADYVRGSIEVNQRADVAASGLRGVDVVDANLKGEGTGLTFHVGALAQLTQRLSLGVRYLHSAEVDMEGDATFKQVTTPFPFVNALVAGQIMSGALGDQGISTTVEFPWHMVAGFSFAATDRLNVMGDYQRTGWESFDAFNIDFENAAATDRVLNLGYQNTNTFRLAADFMATDALALRAGFRYNNEASPRATPFLPEYERNYFSAGLGYAVGRRLGLDLAYQYVHQPDRRGSVRPNEGEVGVYSAQAQVFGVTVSYRFGRDRAADMK</sequence>
<proteinExistence type="inferred from homology"/>
<keyword evidence="5 8" id="KW-0732">Signal</keyword>
<dbReference type="PROSITE" id="PS51257">
    <property type="entry name" value="PROKAR_LIPOPROTEIN"/>
    <property type="match status" value="1"/>
</dbReference>
<feature type="chain" id="PRO_5026836125" description="Long-chain fatty acid transport protein" evidence="8">
    <location>
        <begin position="25"/>
        <end position="452"/>
    </location>
</feature>
<evidence type="ECO:0008006" key="10">
    <source>
        <dbReference type="Google" id="ProtNLM"/>
    </source>
</evidence>
<dbReference type="InterPro" id="IPR005017">
    <property type="entry name" value="OMPP1/FadL/TodX"/>
</dbReference>
<evidence type="ECO:0000256" key="4">
    <source>
        <dbReference type="ARBA" id="ARBA00022692"/>
    </source>
</evidence>
<gene>
    <name evidence="9" type="ORF">AVDCRST_MAG68-1374</name>
</gene>
<evidence type="ECO:0000313" key="9">
    <source>
        <dbReference type="EMBL" id="CAA9313269.1"/>
    </source>
</evidence>
<evidence type="ECO:0000256" key="2">
    <source>
        <dbReference type="ARBA" id="ARBA00008163"/>
    </source>
</evidence>